<feature type="compositionally biased region" description="Basic and acidic residues" evidence="10">
    <location>
        <begin position="1546"/>
        <end position="1557"/>
    </location>
</feature>
<dbReference type="Gene3D" id="3.40.630.10">
    <property type="entry name" value="Zn peptidases"/>
    <property type="match status" value="3"/>
</dbReference>
<dbReference type="Pfam" id="PF13620">
    <property type="entry name" value="CarboxypepD_reg"/>
    <property type="match status" value="2"/>
</dbReference>
<organism evidence="13 14">
    <name type="scientific">Polyplax serrata</name>
    <name type="common">Common mouse louse</name>
    <dbReference type="NCBI Taxonomy" id="468196"/>
    <lineage>
        <taxon>Eukaryota</taxon>
        <taxon>Metazoa</taxon>
        <taxon>Ecdysozoa</taxon>
        <taxon>Arthropoda</taxon>
        <taxon>Hexapoda</taxon>
        <taxon>Insecta</taxon>
        <taxon>Pterygota</taxon>
        <taxon>Neoptera</taxon>
        <taxon>Paraneoptera</taxon>
        <taxon>Psocodea</taxon>
        <taxon>Troctomorpha</taxon>
        <taxon>Phthiraptera</taxon>
        <taxon>Anoplura</taxon>
        <taxon>Polyplacidae</taxon>
        <taxon>Polyplax</taxon>
    </lineage>
</organism>
<dbReference type="GO" id="GO:0005615">
    <property type="term" value="C:extracellular space"/>
    <property type="evidence" value="ECO:0007669"/>
    <property type="project" value="TreeGrafter"/>
</dbReference>
<dbReference type="PROSITE" id="PS52035">
    <property type="entry name" value="PEPTIDASE_M14"/>
    <property type="match status" value="3"/>
</dbReference>
<evidence type="ECO:0000313" key="13">
    <source>
        <dbReference type="EMBL" id="KAK6621284.1"/>
    </source>
</evidence>
<keyword evidence="11" id="KW-0812">Transmembrane</keyword>
<dbReference type="Pfam" id="PF21366">
    <property type="entry name" value="TRAFD1-XIAF1_ZnF"/>
    <property type="match status" value="1"/>
</dbReference>
<dbReference type="InterPro" id="IPR057247">
    <property type="entry name" value="CARBOXYPEPT_ZN_2"/>
</dbReference>
<evidence type="ECO:0000256" key="6">
    <source>
        <dbReference type="ARBA" id="ARBA00022801"/>
    </source>
</evidence>
<dbReference type="SUPFAM" id="SSF53187">
    <property type="entry name" value="Zn-dependent exopeptidases"/>
    <property type="match status" value="3"/>
</dbReference>
<dbReference type="FunFam" id="2.60.40.1120:FF:000004">
    <property type="entry name" value="Carboxypeptidase E"/>
    <property type="match status" value="1"/>
</dbReference>
<dbReference type="InterPro" id="IPR000834">
    <property type="entry name" value="Peptidase_M14"/>
</dbReference>
<keyword evidence="11" id="KW-0472">Membrane</keyword>
<gene>
    <name evidence="13" type="ORF">RUM43_011590</name>
</gene>
<keyword evidence="5" id="KW-0479">Metal-binding</keyword>
<keyword evidence="7" id="KW-0862">Zinc</keyword>
<comment type="similarity">
    <text evidence="2 9">Belongs to the peptidase M14 family.</text>
</comment>
<evidence type="ECO:0000256" key="10">
    <source>
        <dbReference type="SAM" id="MobiDB-lite"/>
    </source>
</evidence>
<dbReference type="InterPro" id="IPR013083">
    <property type="entry name" value="Znf_RING/FYVE/PHD"/>
</dbReference>
<keyword evidence="4" id="KW-0645">Protease</keyword>
<dbReference type="PANTHER" id="PTHR11532">
    <property type="entry name" value="PROTEASE M14 CARBOXYPEPTIDASE"/>
    <property type="match status" value="1"/>
</dbReference>
<dbReference type="CDD" id="cd11308">
    <property type="entry name" value="Peptidase_M14NE-CP-C_like"/>
    <property type="match status" value="2"/>
</dbReference>
<dbReference type="Proteomes" id="UP001372834">
    <property type="component" value="Unassembled WGS sequence"/>
</dbReference>
<dbReference type="SUPFAM" id="SSF49464">
    <property type="entry name" value="Carboxypeptidase regulatory domain-like"/>
    <property type="match status" value="3"/>
</dbReference>
<dbReference type="GO" id="GO:0004181">
    <property type="term" value="F:metallocarboxypeptidase activity"/>
    <property type="evidence" value="ECO:0007669"/>
    <property type="project" value="InterPro"/>
</dbReference>
<comment type="caution">
    <text evidence="13">The sequence shown here is derived from an EMBL/GenBank/DDBJ whole genome shotgun (WGS) entry which is preliminary data.</text>
</comment>
<proteinExistence type="inferred from homology"/>
<evidence type="ECO:0000256" key="8">
    <source>
        <dbReference type="ARBA" id="ARBA00023180"/>
    </source>
</evidence>
<comment type="caution">
    <text evidence="9">Lacks conserved residue(s) required for the propagation of feature annotation.</text>
</comment>
<keyword evidence="11" id="KW-1133">Transmembrane helix</keyword>
<dbReference type="InterPro" id="IPR049439">
    <property type="entry name" value="TRAFD1-XIAF1_Znf"/>
</dbReference>
<keyword evidence="8" id="KW-0325">Glycoprotein</keyword>
<dbReference type="PANTHER" id="PTHR11532:SF62">
    <property type="entry name" value="CARBOXYPEPTIDASE D"/>
    <property type="match status" value="1"/>
</dbReference>
<protein>
    <recommendedName>
        <fullName evidence="12">Peptidase M14 domain-containing protein</fullName>
    </recommendedName>
</protein>
<comment type="cofactor">
    <cofactor evidence="1">
        <name>Zn(2+)</name>
        <dbReference type="ChEBI" id="CHEBI:29105"/>
    </cofactor>
</comment>
<reference evidence="13 14" key="1">
    <citation type="submission" date="2023-10" db="EMBL/GenBank/DDBJ databases">
        <title>Genomes of two closely related lineages of the louse Polyplax serrata with different host specificities.</title>
        <authorList>
            <person name="Martinu J."/>
            <person name="Tarabai H."/>
            <person name="Stefka J."/>
            <person name="Hypsa V."/>
        </authorList>
    </citation>
    <scope>NUCLEOTIDE SEQUENCE [LARGE SCALE GENOMIC DNA]</scope>
    <source>
        <strain evidence="13">HR10_N</strain>
    </source>
</reference>
<feature type="domain" description="Peptidase M14" evidence="12">
    <location>
        <begin position="882"/>
        <end position="1145"/>
    </location>
</feature>
<dbReference type="CDD" id="cd03868">
    <property type="entry name" value="M14_CPD_I"/>
    <property type="match status" value="1"/>
</dbReference>
<evidence type="ECO:0000256" key="4">
    <source>
        <dbReference type="ARBA" id="ARBA00022670"/>
    </source>
</evidence>
<dbReference type="EMBL" id="JAWJWE010000039">
    <property type="protein sequence ID" value="KAK6621284.1"/>
    <property type="molecule type" value="Genomic_DNA"/>
</dbReference>
<dbReference type="Pfam" id="PF00246">
    <property type="entry name" value="Peptidase_M14"/>
    <property type="match status" value="3"/>
</dbReference>
<dbReference type="GO" id="GO:0006518">
    <property type="term" value="P:peptide metabolic process"/>
    <property type="evidence" value="ECO:0007669"/>
    <property type="project" value="TreeGrafter"/>
</dbReference>
<dbReference type="GO" id="GO:0008270">
    <property type="term" value="F:zinc ion binding"/>
    <property type="evidence" value="ECO:0007669"/>
    <property type="project" value="InterPro"/>
</dbReference>
<evidence type="ECO:0000256" key="1">
    <source>
        <dbReference type="ARBA" id="ARBA00001947"/>
    </source>
</evidence>
<feature type="transmembrane region" description="Helical" evidence="11">
    <location>
        <begin position="1262"/>
        <end position="1285"/>
    </location>
</feature>
<dbReference type="InterPro" id="IPR008969">
    <property type="entry name" value="CarboxyPept-like_regulatory"/>
</dbReference>
<evidence type="ECO:0000256" key="3">
    <source>
        <dbReference type="ARBA" id="ARBA00022645"/>
    </source>
</evidence>
<dbReference type="GO" id="GO:0016485">
    <property type="term" value="P:protein processing"/>
    <property type="evidence" value="ECO:0007669"/>
    <property type="project" value="TreeGrafter"/>
</dbReference>
<dbReference type="PRINTS" id="PR00765">
    <property type="entry name" value="CRBOXYPTASEA"/>
</dbReference>
<sequence>MAHITFPNVEVGNSKLKQKLKRKQGTPLDELNWEDEYVVKMESKDIFLFSFIVFCIPCVAQSIFRKRDIVNFLSRPSYFNYEQLTHDLEKVSSENENLVKLHSIGKSVQNRSIWAVEITENVSERRLLKPMVKYVANMHGDETVGRQMLIYLLHYLLENYEKNSTISKLINETDIFLVPSMNPDGFESSQEGNCDSLPDFLGRNNANGVDLNRDFPDQFDKNLKHEDDRKRQPETLAMMEWIVENPFVLSGNLHGGAVVASYPFDNSPLTGIDCCRENPTPDNSWFLFAAGHYAKKNSAMAKGKACPDVKKFPNGVTNGAKWYFVNGGMQDFNYVRSNCFEVTFELSCCKYPLASTLPREWDLNRESLVSFIGLVHIGVRGVVLDEKQNPIEGARVIVENIKHDVTTTARGEYWRLLLPGKYKISVEANGYHRSEMKDVTVSEKEASVLNFTLQFQPNDDLSHSVQKIIRPSASEQFGFLTAPVFKYHHYKELEYQLKLLAKSFSNITRLYSIGQSVEGRELYVLEISDYPGVHEPGEPEFKYVANMHGNEAVGRELLLLLAKFLCENYLLDERVTRIVNNIRIHLMPSMNPDGFEKASEGEEDGFVGRKNANNYDLNRNFPDQYYERKEGDEIQPETAAVINWIQSIPFVLSANLHGGGLVSNYPFDDLPKEQKYGPNYSPDNAVFQHLARVYSNAHPTMHLGRPCRLFPKEKFPEGIINGASWYTVKGGMQDYNYLNSNCFELTIEVGCYKYPNHTELHKYWSDNRESLLAYMEEINRGIHGFVRSSIGNPIRKARISVSGIKHKVTTGRDGDYWRLLTPGSYNVTVSAPGYEKLNTVVNVPDNISGLSVNFTLVRDDPKEWSYSEDFDIDKNVSPSYEKYLSQFDLDRELAALELANPSSTEFLYRNNFINSNLHSLRVTNQIGSPNEDKFHILLIGGLYASEPVGREMLVRFARHMVYGHKQKDPDVLKLLNNVVLHFIPSVNRNFERIQSDTCNPLSSPVTSDEVGNQIVNVKSNDPTTLSFRSLLRSQQFDIGLSIHGGGFYMSYPTSNINDGQRKIFEYFSLRYSEKNFKFDSNARNEDECDFRENVHKKAVLENIFQQFQIPFISAHICCCLQPNSSKLTSLWRENLDSLFNFVSSGNEGMILQIVDKQKDPIRHAQVLLKTLEKTKGVTLNSAYFKAMVPPGEYYLEVSAKGFEYRIISVFVQKDQIFRDQITLNILQQVYNGRNESEVIHQVNHSIESGDVEQLVWGMPRSAFIMLITWLAFSVLVIVIGVCVFCEKNRKRHRSEYSFSLLSEKSSFTSNENVLFSRPLPGSSSPYYDDDYDLDVDDDDDDASNENPYFSSEEDILLVVKKNKSGTEKNGMHKKDIIPSNFMIHSIHCQRYFYICVKCQQLVRYNETDEHEIKYHVMVECDNCHSTLEMWHLIGHQESDCLYRDVQCSICSVNIKAVDIGEHEDYCGSRTEKCMGCNEFVMLKNKLQHVNSGHVFFKMPDEAGPSPSRKNTKFLLGDFIPDLTSGYQNNKKESKAIKSYDKQKKKIKESIQKNKDSNSCETSSEV</sequence>
<evidence type="ECO:0000256" key="7">
    <source>
        <dbReference type="ARBA" id="ARBA00022833"/>
    </source>
</evidence>
<evidence type="ECO:0000256" key="11">
    <source>
        <dbReference type="SAM" id="Phobius"/>
    </source>
</evidence>
<evidence type="ECO:0000259" key="12">
    <source>
        <dbReference type="PROSITE" id="PS52035"/>
    </source>
</evidence>
<evidence type="ECO:0000256" key="2">
    <source>
        <dbReference type="ARBA" id="ARBA00005988"/>
    </source>
</evidence>
<accession>A0AAN8NTA4</accession>
<dbReference type="PROSITE" id="PS00133">
    <property type="entry name" value="CARBOXYPEPT_ZN_2"/>
    <property type="match status" value="1"/>
</dbReference>
<feature type="domain" description="Peptidase M14" evidence="12">
    <location>
        <begin position="77"/>
        <end position="375"/>
    </location>
</feature>
<evidence type="ECO:0000256" key="9">
    <source>
        <dbReference type="PROSITE-ProRule" id="PRU01379"/>
    </source>
</evidence>
<feature type="active site" description="Proton donor/acceptor" evidence="9">
    <location>
        <position position="345"/>
    </location>
</feature>
<feature type="transmembrane region" description="Helical" evidence="11">
    <location>
        <begin position="46"/>
        <end position="64"/>
    </location>
</feature>
<name>A0AAN8NTA4_POLSC</name>
<feature type="region of interest" description="Disordered" evidence="10">
    <location>
        <begin position="1546"/>
        <end position="1565"/>
    </location>
</feature>
<dbReference type="PROSITE" id="PS00132">
    <property type="entry name" value="CARBOXYPEPT_ZN_1"/>
    <property type="match status" value="2"/>
</dbReference>
<feature type="domain" description="Peptidase M14" evidence="12">
    <location>
        <begin position="486"/>
        <end position="778"/>
    </location>
</feature>
<keyword evidence="3" id="KW-0121">Carboxypeptidase</keyword>
<keyword evidence="6" id="KW-0378">Hydrolase</keyword>
<dbReference type="CDD" id="cd03858">
    <property type="entry name" value="M14_CP_N-E_like"/>
    <property type="match status" value="1"/>
</dbReference>
<dbReference type="FunFam" id="3.40.630.10:FF:000020">
    <property type="entry name" value="Carboxypeptidase D"/>
    <property type="match status" value="2"/>
</dbReference>
<feature type="active site" description="Proton donor/acceptor" evidence="9">
    <location>
        <position position="748"/>
    </location>
</feature>
<evidence type="ECO:0000313" key="14">
    <source>
        <dbReference type="Proteomes" id="UP001372834"/>
    </source>
</evidence>
<evidence type="ECO:0000256" key="5">
    <source>
        <dbReference type="ARBA" id="ARBA00022723"/>
    </source>
</evidence>
<dbReference type="InterPro" id="IPR057246">
    <property type="entry name" value="CARBOXYPEPT_ZN_1"/>
</dbReference>
<dbReference type="SMART" id="SM00631">
    <property type="entry name" value="Zn_pept"/>
    <property type="match status" value="2"/>
</dbReference>
<dbReference type="Gene3D" id="3.30.40.10">
    <property type="entry name" value="Zinc/RING finger domain, C3HC4 (zinc finger)"/>
    <property type="match status" value="1"/>
</dbReference>
<dbReference type="InterPro" id="IPR050753">
    <property type="entry name" value="Peptidase_M14_domain"/>
</dbReference>
<dbReference type="Gene3D" id="2.60.40.1120">
    <property type="entry name" value="Carboxypeptidase-like, regulatory domain"/>
    <property type="match status" value="3"/>
</dbReference>